<organism evidence="2 3">
    <name type="scientific">Exophiala oligosperma</name>
    <dbReference type="NCBI Taxonomy" id="215243"/>
    <lineage>
        <taxon>Eukaryota</taxon>
        <taxon>Fungi</taxon>
        <taxon>Dikarya</taxon>
        <taxon>Ascomycota</taxon>
        <taxon>Pezizomycotina</taxon>
        <taxon>Eurotiomycetes</taxon>
        <taxon>Chaetothyriomycetidae</taxon>
        <taxon>Chaetothyriales</taxon>
        <taxon>Herpotrichiellaceae</taxon>
        <taxon>Exophiala</taxon>
    </lineage>
</organism>
<dbReference type="Gene3D" id="3.50.50.60">
    <property type="entry name" value="FAD/NAD(P)-binding domain"/>
    <property type="match status" value="1"/>
</dbReference>
<dbReference type="EMBL" id="KN847346">
    <property type="protein sequence ID" value="KIW37024.1"/>
    <property type="molecule type" value="Genomic_DNA"/>
</dbReference>
<dbReference type="STRING" id="215243.A0A0D2DMU2"/>
<dbReference type="AlphaFoldDB" id="A0A0D2DMU2"/>
<dbReference type="VEuPathDB" id="FungiDB:PV06_10657"/>
<gene>
    <name evidence="2" type="ORF">PV06_10657</name>
</gene>
<reference evidence="2 3" key="1">
    <citation type="submission" date="2015-01" db="EMBL/GenBank/DDBJ databases">
        <title>The Genome Sequence of Exophiala oligosperma CBS72588.</title>
        <authorList>
            <consortium name="The Broad Institute Genomics Platform"/>
            <person name="Cuomo C."/>
            <person name="de Hoog S."/>
            <person name="Gorbushina A."/>
            <person name="Stielow B."/>
            <person name="Teixiera M."/>
            <person name="Abouelleil A."/>
            <person name="Chapman S.B."/>
            <person name="Priest M."/>
            <person name="Young S.K."/>
            <person name="Wortman J."/>
            <person name="Nusbaum C."/>
            <person name="Birren B."/>
        </authorList>
    </citation>
    <scope>NUCLEOTIDE SEQUENCE [LARGE SCALE GENOMIC DNA]</scope>
    <source>
        <strain evidence="2 3">CBS 72588</strain>
    </source>
</reference>
<dbReference type="OrthoDB" id="512662at2759"/>
<dbReference type="RefSeq" id="XP_016257240.1">
    <property type="nucleotide sequence ID" value="XM_016412226.1"/>
</dbReference>
<dbReference type="PANTHER" id="PTHR13847">
    <property type="entry name" value="SARCOSINE DEHYDROGENASE-RELATED"/>
    <property type="match status" value="1"/>
</dbReference>
<evidence type="ECO:0000313" key="3">
    <source>
        <dbReference type="Proteomes" id="UP000053342"/>
    </source>
</evidence>
<evidence type="ECO:0000313" key="2">
    <source>
        <dbReference type="EMBL" id="KIW37024.1"/>
    </source>
</evidence>
<dbReference type="Gene3D" id="3.30.9.10">
    <property type="entry name" value="D-Amino Acid Oxidase, subunit A, domain 2"/>
    <property type="match status" value="1"/>
</dbReference>
<dbReference type="HOGENOM" id="CLU_022730_2_1_1"/>
<dbReference type="SUPFAM" id="SSF51905">
    <property type="entry name" value="FAD/NAD(P)-binding domain"/>
    <property type="match status" value="1"/>
</dbReference>
<dbReference type="GO" id="GO:0005737">
    <property type="term" value="C:cytoplasm"/>
    <property type="evidence" value="ECO:0007669"/>
    <property type="project" value="TreeGrafter"/>
</dbReference>
<feature type="domain" description="FAD dependent oxidoreductase" evidence="1">
    <location>
        <begin position="55"/>
        <end position="461"/>
    </location>
</feature>
<evidence type="ECO:0000259" key="1">
    <source>
        <dbReference type="Pfam" id="PF01266"/>
    </source>
</evidence>
<proteinExistence type="predicted"/>
<protein>
    <recommendedName>
        <fullName evidence="1">FAD dependent oxidoreductase domain-containing protein</fullName>
    </recommendedName>
</protein>
<sequence>MALHDFSRHATDILIAQMNADPGIPTSNPSVSGWQVPPHPLSEARSANLPPVTEFAIIGSGASGCSVASNLLQNELSGDQRVTVFEARTLTSGATGRNGGQLLTHIPKFYKTYAEAHGKEAAGRIARYALRTVDKMVDIAYSEDLGACEVRKVRDVMAFEDEEGFNAAVSSVRLYEEALSEENDKYSIIDKDSAKKHHQLKNAVGALTATAWAFWPYRLFTGIFQRLLDRYPNRFSIETRTPVLSIDYAPDTDSKYPYILSTPRGKVRASQVFHCCNGFTSHLLPRLQGKIFPYRGTMSLQGLGAQEPNLGSKNLWLFYRPSTYDSRTGILDSKLYYQHQNAVTGEIFCGGGVRRLDGIIKSDDEEVPAETLETLEHFGSKMFDRPASGQKAEGEDTSTPFKHLQAWTGIMGMTPDILPFVGKVPQSVTGRAAEGGEWIAAGYSGYGMPQCWSCGEAIARMALGESKPDWLPEPLLLSEKRLTDGRLSPEAALTYFVSPH</sequence>
<dbReference type="Pfam" id="PF01266">
    <property type="entry name" value="DAO"/>
    <property type="match status" value="1"/>
</dbReference>
<dbReference type="Proteomes" id="UP000053342">
    <property type="component" value="Unassembled WGS sequence"/>
</dbReference>
<accession>A0A0D2DMU2</accession>
<dbReference type="InterPro" id="IPR036188">
    <property type="entry name" value="FAD/NAD-bd_sf"/>
</dbReference>
<keyword evidence="3" id="KW-1185">Reference proteome</keyword>
<dbReference type="GeneID" id="27362731"/>
<name>A0A0D2DMU2_9EURO</name>
<dbReference type="InterPro" id="IPR006076">
    <property type="entry name" value="FAD-dep_OxRdtase"/>
</dbReference>
<dbReference type="PANTHER" id="PTHR13847:SF213">
    <property type="entry name" value="DEPENDENT OXIDOREDUCTASE, PUTATIVE-RELATED"/>
    <property type="match status" value="1"/>
</dbReference>